<feature type="disulfide bond" evidence="12">
    <location>
        <begin position="445"/>
        <end position="478"/>
    </location>
</feature>
<dbReference type="Gene3D" id="3.40.390.10">
    <property type="entry name" value="Collagenase (Catalytic Domain)"/>
    <property type="match status" value="1"/>
</dbReference>
<reference evidence="16" key="1">
    <citation type="journal article" date="2023" name="G3 (Bethesda)">
        <title>A reference genome for the long-term kleptoplast-retaining sea slug Elysia crispata morphotype clarki.</title>
        <authorList>
            <person name="Eastman K.E."/>
            <person name="Pendleton A.L."/>
            <person name="Shaikh M.A."/>
            <person name="Suttiyut T."/>
            <person name="Ogas R."/>
            <person name="Tomko P."/>
            <person name="Gavelis G."/>
            <person name="Widhalm J.R."/>
            <person name="Wisecaver J.H."/>
        </authorList>
    </citation>
    <scope>NUCLEOTIDE SEQUENCE</scope>
    <source>
        <strain evidence="16">ECLA1</strain>
    </source>
</reference>
<dbReference type="Pfam" id="PF19030">
    <property type="entry name" value="TSP1_ADAMTS"/>
    <property type="match status" value="3"/>
</dbReference>
<feature type="domain" description="Peptidase M12B" evidence="15">
    <location>
        <begin position="196"/>
        <end position="386"/>
    </location>
</feature>
<evidence type="ECO:0000256" key="6">
    <source>
        <dbReference type="ARBA" id="ARBA00022833"/>
    </source>
</evidence>
<dbReference type="InterPro" id="IPR010294">
    <property type="entry name" value="ADAMTS_spacer1"/>
</dbReference>
<sequence>MLFSILIASFIQAQLSISGWAGEGLKLPCKARRTEIVFPQVHDFAGRVTFSALGNDDNRQSALLHATIRWRRRKLETVLYQNQVTSDQTHSEWTEGNLTYALSSHRDCFYRGYIKGQKSSFAAISACEGLAGFIQTEEELLYIQPAARSIATDDLHLAHILYTCEPRYKPVAEPDWETESTARHIGRKRRAAKQPKYLEVMVAVDHTVVNEIGSKERTQDYVMVLMNIANTVYQHYTLGVDIKVVVVKINFLTKRQQGQVLTRNDAHRTVNQFCEWSKRRIPVGQEPHFDISVLITKEKLGPSGYAPITGLCIAGRSCAAVREEGFSTGFIIAHEMAHVFGLFHDGHGNNCHGLQFQNAMMAPLVESKLNRFWWSSCSSRRMKEMVPYLRCLNNVPEIRVANHYSLKATSKFSPKLGRPYSLDFQCKMEFGTYFRVCPHVYGDPCHTLWCSSAPQRYMCRTKRGPPMPGTKCGYQRECKNERCQYVGNQRPVDGVWGHWISWSDCTTGCGVGIRRRSRVCDSPAPAYDGKECAGADNQWETCVNKTCESYNDNRVGECAVWDGLQIRYGTHKWQPFQSDEASSQCKQTCQSSYTREVVTIEVNVDDGTPCSYTGNNSNICQEGECLMVGCDGKINSTKIEDMCGVCGGDGSTCKVVEGTIMKAPKSMSEYIPIVTLPSGSRDIHIEETIRSAQFFALVDPRYGSFVFGGNNKQPATSRFVYAGAMFEYKRDTPSLNESLTSPGPLKADIKVMLYPNRVMQNTSVLFRYSVPQDDFTFEKDKFTWKFKTWSECSVTCGAGKQTIVHKCVEIDSGEETDESHCSILKAPRKDTVRCTRQNCGLIRYNYAMLNDFDECNAQCGKSGTQTQMYYCERAESMTGVYTPVYMEFCAHLEPPKIVRRCQAGPCNGSVHFQWLISETWSDCPCGENNIQTRNITCQKVTIKITSEGKIETVEETDKMDCEKLPEKPPKSRSCNGLPCEPIFRWIITDSYSQCDAACGEIGQQVRELVCEQVTFKTLSGATEEILEQADDQFCSKIQKPEVDIRACDGDPCPTPATHFQWLVSETWSDCPCGNNNTQTRNVTCQIVTTKMVSEGKVKTVEDTDTSECDQLPEKPSTSRPCNGLPCEPVFRWITTDDYSLCDAACGETGQQVRELVCERVTFKKLSGEIKEVLEQTDNQLCSKIQKPEADMKVCVGDPCPTPATQFQWLVSETWSDCPCGNNNTQTRNATCQIVSSKMTLEGKVVTVEEADTMECEKLPEKPSTRRSCNGQPCEPVFRWITTDNYSQCDAACGETGQQVRELVCERVTFKKLSGEAEEILERAADQFCSKIQKPEADMKVCVGDPCPTPAKHFQWLVSEIWSDCPCGNNNTQIRNVTCQIVSSKMTSEGKVETVEEADTMDCEKLPEKHSTSRPCNGLPCEPVFRWIITDNFSQCDAACGEIGQQMRELVCERVTFKKFSGKIKEVLDRTDRHFCSNVQKPAADVKACVGDPCPTPAAHFQWVVSETWSDCPCGKGNTQNRNVTCEKVITQPVSKGSVQTVELADMEDCTHLLDKPASARPCNGLPCKPTFQWTVAESYGPCNAACGQTGQQARELVCNQVTLKKSHGHSKEILKQVVHRFCAETQKPTAKIISCIGDPCPPPVTHFRWAASETWSGCPCGKGNRQIRNVTCEKVIRQPVYKGSDQTAEETDIQNCAHLPNKPSTARRCNGPPCKTKYLWTTLKRYGRCKARCGKIGKQIKRLICQKIILRKKFGRAKEVVKRVHGRYCRELKRPKAVTRACVGDPCPTTRRPKTYKWQATENWGECQSQCGVSGTQTRLYTCREIGQDGRISDVADKHCGSKRPKAETKPCDGPPCPLQWSIGFWSQCSVTCGIGKRYRKVYCGDPDSDDDDYLCEDQPPITSRKCRMRACSNLKDENCRDMNSFCSGYIALRYRCKSSRFRRKCCQTCQDAERSTRRRKISVRHKEMRRYYK</sequence>
<feature type="signal peptide" evidence="14">
    <location>
        <begin position="1"/>
        <end position="21"/>
    </location>
</feature>
<keyword evidence="7" id="KW-0482">Metalloprotease</keyword>
<dbReference type="InterPro" id="IPR036383">
    <property type="entry name" value="TSP1_rpt_sf"/>
</dbReference>
<dbReference type="Gene3D" id="2.60.120.830">
    <property type="match status" value="1"/>
</dbReference>
<keyword evidence="8 12" id="KW-1015">Disulfide bond</keyword>
<comment type="subcellular location">
    <subcellularLocation>
        <location evidence="1">Secreted</location>
    </subcellularLocation>
</comment>
<feature type="disulfide bond" evidence="12">
    <location>
        <begin position="274"/>
        <end position="318"/>
    </location>
</feature>
<dbReference type="Pfam" id="PF05986">
    <property type="entry name" value="ADAMTS_spacer1"/>
    <property type="match status" value="1"/>
</dbReference>
<evidence type="ECO:0000256" key="12">
    <source>
        <dbReference type="PIRSR" id="PIRSR613273-3"/>
    </source>
</evidence>
<keyword evidence="17" id="KW-1185">Reference proteome</keyword>
<dbReference type="Pfam" id="PF19236">
    <property type="entry name" value="ADAMTS_CR_3"/>
    <property type="match status" value="1"/>
</dbReference>
<dbReference type="PANTHER" id="PTHR13723">
    <property type="entry name" value="ADAMTS A DISINTEGRIN AND METALLOPROTEASE WITH THROMBOSPONDIN MOTIFS PROTEASE"/>
    <property type="match status" value="1"/>
</dbReference>
<feature type="binding site" evidence="11">
    <location>
        <position position="290"/>
    </location>
    <ligand>
        <name>Ca(2+)</name>
        <dbReference type="ChEBI" id="CHEBI:29108"/>
        <label>1</label>
    </ligand>
</feature>
<accession>A0AAE1D045</accession>
<feature type="binding site" evidence="11">
    <location>
        <position position="199"/>
    </location>
    <ligand>
        <name>Ca(2+)</name>
        <dbReference type="ChEBI" id="CHEBI:29108"/>
        <label>1</label>
    </ligand>
</feature>
<evidence type="ECO:0000256" key="8">
    <source>
        <dbReference type="ARBA" id="ARBA00023157"/>
    </source>
</evidence>
<dbReference type="PANTHER" id="PTHR13723:SF304">
    <property type="entry name" value="A DISINTEGRIN AND METALLOPROTEINASE WITH THROMBOSPONDIN MOTIFS 2-LIKE PROTEIN"/>
    <property type="match status" value="1"/>
</dbReference>
<evidence type="ECO:0000256" key="11">
    <source>
        <dbReference type="PIRSR" id="PIRSR613273-2"/>
    </source>
</evidence>
<keyword evidence="14" id="KW-0732">Signal</keyword>
<dbReference type="InterPro" id="IPR050439">
    <property type="entry name" value="ADAMTS_ADAMTS-like"/>
</dbReference>
<feature type="chain" id="PRO_5041938750" description="Peptidase M12B domain-containing protein" evidence="14">
    <location>
        <begin position="22"/>
        <end position="1974"/>
    </location>
</feature>
<dbReference type="Pfam" id="PF17771">
    <property type="entry name" value="ADAMTS_CR_2"/>
    <property type="match status" value="1"/>
</dbReference>
<dbReference type="Pfam" id="PF01421">
    <property type="entry name" value="Reprolysin"/>
    <property type="match status" value="1"/>
</dbReference>
<feature type="disulfide bond" evidence="12">
    <location>
        <begin position="472"/>
        <end position="483"/>
    </location>
</feature>
<proteinExistence type="predicted"/>
<feature type="binding site" evidence="11">
    <location>
        <position position="391"/>
    </location>
    <ligand>
        <name>Ca(2+)</name>
        <dbReference type="ChEBI" id="CHEBI:29108"/>
        <label>1</label>
    </ligand>
</feature>
<evidence type="ECO:0000256" key="5">
    <source>
        <dbReference type="ARBA" id="ARBA00022801"/>
    </source>
</evidence>
<feature type="active site" evidence="10 13">
    <location>
        <position position="335"/>
    </location>
</feature>
<keyword evidence="6 11" id="KW-0862">Zinc</keyword>
<protein>
    <recommendedName>
        <fullName evidence="15">Peptidase M12B domain-containing protein</fullName>
    </recommendedName>
</protein>
<dbReference type="Pfam" id="PF00090">
    <property type="entry name" value="TSP_1"/>
    <property type="match status" value="1"/>
</dbReference>
<feature type="binding site" evidence="11">
    <location>
        <position position="199"/>
    </location>
    <ligand>
        <name>Ca(2+)</name>
        <dbReference type="ChEBI" id="CHEBI:29108"/>
        <label>2</label>
    </ligand>
</feature>
<dbReference type="Gene3D" id="3.40.1620.60">
    <property type="match status" value="1"/>
</dbReference>
<evidence type="ECO:0000256" key="7">
    <source>
        <dbReference type="ARBA" id="ARBA00023049"/>
    </source>
</evidence>
<dbReference type="FunFam" id="2.20.100.10:FF:000001">
    <property type="entry name" value="semaphorin-5A isoform X1"/>
    <property type="match status" value="1"/>
</dbReference>
<keyword evidence="2" id="KW-0964">Secreted</keyword>
<dbReference type="InterPro" id="IPR013273">
    <property type="entry name" value="ADAMTS/ADAMTS-like"/>
</dbReference>
<dbReference type="GO" id="GO:0005576">
    <property type="term" value="C:extracellular region"/>
    <property type="evidence" value="ECO:0007669"/>
    <property type="project" value="UniProtKB-SubCell"/>
</dbReference>
<keyword evidence="5" id="KW-0378">Hydrolase</keyword>
<feature type="disulfide bond" evidence="12">
    <location>
        <begin position="312"/>
        <end position="391"/>
    </location>
</feature>
<keyword evidence="3" id="KW-0645">Protease</keyword>
<feature type="binding site" evidence="11 13">
    <location>
        <position position="334"/>
    </location>
    <ligand>
        <name>Zn(2+)</name>
        <dbReference type="ChEBI" id="CHEBI:29105"/>
        <note>catalytic</note>
    </ligand>
</feature>
<feature type="disulfide bond" evidence="12">
    <location>
        <begin position="426"/>
        <end position="450"/>
    </location>
</feature>
<dbReference type="InterPro" id="IPR001590">
    <property type="entry name" value="Peptidase_M12B"/>
</dbReference>
<feature type="disulfide bond" evidence="12">
    <location>
        <begin position="437"/>
        <end position="459"/>
    </location>
</feature>
<dbReference type="PRINTS" id="PR01857">
    <property type="entry name" value="ADAMTSFAMILY"/>
</dbReference>
<evidence type="ECO:0000313" key="17">
    <source>
        <dbReference type="Proteomes" id="UP001283361"/>
    </source>
</evidence>
<keyword evidence="11" id="KW-0106">Calcium</keyword>
<feature type="binding site" evidence="11 13">
    <location>
        <position position="344"/>
    </location>
    <ligand>
        <name>Zn(2+)</name>
        <dbReference type="ChEBI" id="CHEBI:29105"/>
        <note>catalytic</note>
    </ligand>
</feature>
<dbReference type="PROSITE" id="PS50092">
    <property type="entry name" value="TSP1"/>
    <property type="match status" value="9"/>
</dbReference>
<dbReference type="EMBL" id="JAWDGP010006087">
    <property type="protein sequence ID" value="KAK3747376.1"/>
    <property type="molecule type" value="Genomic_DNA"/>
</dbReference>
<evidence type="ECO:0000256" key="4">
    <source>
        <dbReference type="ARBA" id="ARBA00022723"/>
    </source>
</evidence>
<dbReference type="GO" id="GO:0031012">
    <property type="term" value="C:extracellular matrix"/>
    <property type="evidence" value="ECO:0007669"/>
    <property type="project" value="TreeGrafter"/>
</dbReference>
<dbReference type="InterPro" id="IPR045371">
    <property type="entry name" value="ADAMTS_CR_3"/>
</dbReference>
<dbReference type="GO" id="GO:0006508">
    <property type="term" value="P:proteolysis"/>
    <property type="evidence" value="ECO:0007669"/>
    <property type="project" value="UniProtKB-KW"/>
</dbReference>
<feature type="disulfide bond" evidence="12">
    <location>
        <begin position="351"/>
        <end position="377"/>
    </location>
</feature>
<evidence type="ECO:0000259" key="15">
    <source>
        <dbReference type="PROSITE" id="PS50215"/>
    </source>
</evidence>
<evidence type="ECO:0000256" key="10">
    <source>
        <dbReference type="PIRSR" id="PIRSR613273-1"/>
    </source>
</evidence>
<dbReference type="Gene3D" id="2.20.100.10">
    <property type="entry name" value="Thrombospondin type-1 (TSP1) repeat"/>
    <property type="match status" value="4"/>
</dbReference>
<name>A0AAE1D045_9GAST</name>
<keyword evidence="4 11" id="KW-0479">Metal-binding</keyword>
<keyword evidence="9" id="KW-0325">Glycoprotein</keyword>
<feature type="disulfide bond" evidence="12">
    <location>
        <begin position="509"/>
        <end position="547"/>
    </location>
</feature>
<dbReference type="InterPro" id="IPR024079">
    <property type="entry name" value="MetalloPept_cat_dom_sf"/>
</dbReference>
<evidence type="ECO:0000256" key="1">
    <source>
        <dbReference type="ARBA" id="ARBA00004613"/>
    </source>
</evidence>
<feature type="binding site" evidence="11 13">
    <location>
        <position position="338"/>
    </location>
    <ligand>
        <name>Zn(2+)</name>
        <dbReference type="ChEBI" id="CHEBI:29105"/>
        <note>catalytic</note>
    </ligand>
</feature>
<feature type="disulfide bond" evidence="12">
    <location>
        <begin position="505"/>
        <end position="542"/>
    </location>
</feature>
<dbReference type="GO" id="GO:0004222">
    <property type="term" value="F:metalloendopeptidase activity"/>
    <property type="evidence" value="ECO:0007669"/>
    <property type="project" value="InterPro"/>
</dbReference>
<comment type="cofactor">
    <cofactor evidence="11">
        <name>Zn(2+)</name>
        <dbReference type="ChEBI" id="CHEBI:29105"/>
    </cofactor>
    <text evidence="11">Binds 1 zinc ion per subunit.</text>
</comment>
<evidence type="ECO:0000256" key="2">
    <source>
        <dbReference type="ARBA" id="ARBA00022525"/>
    </source>
</evidence>
<dbReference type="InterPro" id="IPR000884">
    <property type="entry name" value="TSP1_rpt"/>
</dbReference>
<dbReference type="GO" id="GO:0046872">
    <property type="term" value="F:metal ion binding"/>
    <property type="evidence" value="ECO:0007669"/>
    <property type="project" value="UniProtKB-KW"/>
</dbReference>
<feature type="disulfide bond" evidence="12">
    <location>
        <begin position="520"/>
        <end position="532"/>
    </location>
</feature>
<organism evidence="16 17">
    <name type="scientific">Elysia crispata</name>
    <name type="common">lettuce slug</name>
    <dbReference type="NCBI Taxonomy" id="231223"/>
    <lineage>
        <taxon>Eukaryota</taxon>
        <taxon>Metazoa</taxon>
        <taxon>Spiralia</taxon>
        <taxon>Lophotrochozoa</taxon>
        <taxon>Mollusca</taxon>
        <taxon>Gastropoda</taxon>
        <taxon>Heterobranchia</taxon>
        <taxon>Euthyneura</taxon>
        <taxon>Panpulmonata</taxon>
        <taxon>Sacoglossa</taxon>
        <taxon>Placobranchoidea</taxon>
        <taxon>Plakobranchidae</taxon>
        <taxon>Elysia</taxon>
    </lineage>
</organism>
<dbReference type="SMART" id="SM00209">
    <property type="entry name" value="TSP1"/>
    <property type="match status" value="15"/>
</dbReference>
<evidence type="ECO:0000256" key="13">
    <source>
        <dbReference type="PROSITE-ProRule" id="PRU00276"/>
    </source>
</evidence>
<evidence type="ECO:0000256" key="3">
    <source>
        <dbReference type="ARBA" id="ARBA00022670"/>
    </source>
</evidence>
<gene>
    <name evidence="16" type="ORF">RRG08_035806</name>
</gene>
<dbReference type="SUPFAM" id="SSF82895">
    <property type="entry name" value="TSP-1 type 1 repeat"/>
    <property type="match status" value="4"/>
</dbReference>
<dbReference type="Proteomes" id="UP001283361">
    <property type="component" value="Unassembled WGS sequence"/>
</dbReference>
<dbReference type="InterPro" id="IPR041645">
    <property type="entry name" value="ADAMTS_CR_2"/>
</dbReference>
<evidence type="ECO:0000313" key="16">
    <source>
        <dbReference type="EMBL" id="KAK3747376.1"/>
    </source>
</evidence>
<dbReference type="SUPFAM" id="SSF55486">
    <property type="entry name" value="Metalloproteases ('zincins'), catalytic domain"/>
    <property type="match status" value="1"/>
</dbReference>
<evidence type="ECO:0000256" key="9">
    <source>
        <dbReference type="ARBA" id="ARBA00023180"/>
    </source>
</evidence>
<dbReference type="PROSITE" id="PS50215">
    <property type="entry name" value="ADAM_MEPRO"/>
    <property type="match status" value="1"/>
</dbReference>
<dbReference type="GO" id="GO:0030198">
    <property type="term" value="P:extracellular matrix organization"/>
    <property type="evidence" value="ECO:0007669"/>
    <property type="project" value="InterPro"/>
</dbReference>
<evidence type="ECO:0000256" key="14">
    <source>
        <dbReference type="SAM" id="SignalP"/>
    </source>
</evidence>
<comment type="caution">
    <text evidence="16">The sequence shown here is derived from an EMBL/GenBank/DDBJ whole genome shotgun (WGS) entry which is preliminary data.</text>
</comment>
<comment type="caution">
    <text evidence="13">Lacks conserved residue(s) required for the propagation of feature annotation.</text>
</comment>